<organism evidence="2 3">
    <name type="scientific">Trifolium medium</name>
    <dbReference type="NCBI Taxonomy" id="97028"/>
    <lineage>
        <taxon>Eukaryota</taxon>
        <taxon>Viridiplantae</taxon>
        <taxon>Streptophyta</taxon>
        <taxon>Embryophyta</taxon>
        <taxon>Tracheophyta</taxon>
        <taxon>Spermatophyta</taxon>
        <taxon>Magnoliopsida</taxon>
        <taxon>eudicotyledons</taxon>
        <taxon>Gunneridae</taxon>
        <taxon>Pentapetalae</taxon>
        <taxon>rosids</taxon>
        <taxon>fabids</taxon>
        <taxon>Fabales</taxon>
        <taxon>Fabaceae</taxon>
        <taxon>Papilionoideae</taxon>
        <taxon>50 kb inversion clade</taxon>
        <taxon>NPAAA clade</taxon>
        <taxon>Hologalegina</taxon>
        <taxon>IRL clade</taxon>
        <taxon>Trifolieae</taxon>
        <taxon>Trifolium</taxon>
    </lineage>
</organism>
<proteinExistence type="predicted"/>
<feature type="non-terminal residue" evidence="2">
    <location>
        <position position="63"/>
    </location>
</feature>
<dbReference type="AlphaFoldDB" id="A0A392UWZ0"/>
<name>A0A392UWZ0_9FABA</name>
<reference evidence="2 3" key="1">
    <citation type="journal article" date="2018" name="Front. Plant Sci.">
        <title>Red Clover (Trifolium pratense) and Zigzag Clover (T. medium) - A Picture of Genomic Similarities and Differences.</title>
        <authorList>
            <person name="Dluhosova J."/>
            <person name="Istvanek J."/>
            <person name="Nedelnik J."/>
            <person name="Repkova J."/>
        </authorList>
    </citation>
    <scope>NUCLEOTIDE SEQUENCE [LARGE SCALE GENOMIC DNA]</scope>
    <source>
        <strain evidence="3">cv. 10/8</strain>
        <tissue evidence="2">Leaf</tissue>
    </source>
</reference>
<evidence type="ECO:0000256" key="1">
    <source>
        <dbReference type="SAM" id="MobiDB-lite"/>
    </source>
</evidence>
<comment type="caution">
    <text evidence="2">The sequence shown here is derived from an EMBL/GenBank/DDBJ whole genome shotgun (WGS) entry which is preliminary data.</text>
</comment>
<feature type="region of interest" description="Disordered" evidence="1">
    <location>
        <begin position="1"/>
        <end position="20"/>
    </location>
</feature>
<evidence type="ECO:0000313" key="2">
    <source>
        <dbReference type="EMBL" id="MCI79519.1"/>
    </source>
</evidence>
<dbReference type="EMBL" id="LXQA010975384">
    <property type="protein sequence ID" value="MCI79519.1"/>
    <property type="molecule type" value="Genomic_DNA"/>
</dbReference>
<evidence type="ECO:0000313" key="3">
    <source>
        <dbReference type="Proteomes" id="UP000265520"/>
    </source>
</evidence>
<protein>
    <submittedName>
        <fullName evidence="2">Uncharacterized protein</fullName>
    </submittedName>
</protein>
<keyword evidence="3" id="KW-1185">Reference proteome</keyword>
<accession>A0A392UWZ0</accession>
<dbReference type="Proteomes" id="UP000265520">
    <property type="component" value="Unassembled WGS sequence"/>
</dbReference>
<sequence>MTKSKFGVRRKPATMKMQRKKKLQQDAVLKWIRSEPIIMVPERRAGPEKDSWKNNYQCCQEEI</sequence>